<accession>A0ABQ2RLG2</accession>
<keyword evidence="2" id="KW-1185">Reference proteome</keyword>
<dbReference type="EMBL" id="BMQM01000002">
    <property type="protein sequence ID" value="GGR47095.1"/>
    <property type="molecule type" value="Genomic_DNA"/>
</dbReference>
<dbReference type="Proteomes" id="UP000634308">
    <property type="component" value="Unassembled WGS sequence"/>
</dbReference>
<reference evidence="2" key="1">
    <citation type="journal article" date="2019" name="Int. J. Syst. Evol. Microbiol.">
        <title>The Global Catalogue of Microorganisms (GCM) 10K type strain sequencing project: providing services to taxonomists for standard genome sequencing and annotation.</title>
        <authorList>
            <consortium name="The Broad Institute Genomics Platform"/>
            <consortium name="The Broad Institute Genome Sequencing Center for Infectious Disease"/>
            <person name="Wu L."/>
            <person name="Ma J."/>
        </authorList>
    </citation>
    <scope>NUCLEOTIDE SEQUENCE [LARGE SCALE GENOMIC DNA]</scope>
    <source>
        <strain evidence="2">JCM 31404</strain>
    </source>
</reference>
<evidence type="ECO:0000313" key="2">
    <source>
        <dbReference type="Proteomes" id="UP000634308"/>
    </source>
</evidence>
<comment type="caution">
    <text evidence="1">The sequence shown here is derived from an EMBL/GenBank/DDBJ whole genome shotgun (WGS) entry which is preliminary data.</text>
</comment>
<sequence>MNVPRHFSDTRLDAGRVRILTAAGRVRLEAEGPGWQHRSVHDTLEQATLELALLGRVSAELYAATLDDIERQVRRDAAYRYPGAA</sequence>
<evidence type="ECO:0000313" key="1">
    <source>
        <dbReference type="EMBL" id="GGR47095.1"/>
    </source>
</evidence>
<proteinExistence type="predicted"/>
<dbReference type="RefSeq" id="WP_189063423.1">
    <property type="nucleotide sequence ID" value="NZ_BMQM01000002.1"/>
</dbReference>
<gene>
    <name evidence="1" type="ORF">GCM10008959_05220</name>
</gene>
<organism evidence="1 2">
    <name type="scientific">Deinococcus seoulensis</name>
    <dbReference type="NCBI Taxonomy" id="1837379"/>
    <lineage>
        <taxon>Bacteria</taxon>
        <taxon>Thermotogati</taxon>
        <taxon>Deinococcota</taxon>
        <taxon>Deinococci</taxon>
        <taxon>Deinococcales</taxon>
        <taxon>Deinococcaceae</taxon>
        <taxon>Deinococcus</taxon>
    </lineage>
</organism>
<protein>
    <submittedName>
        <fullName evidence="1">Uncharacterized protein</fullName>
    </submittedName>
</protein>
<name>A0ABQ2RLG2_9DEIO</name>